<reference evidence="1" key="1">
    <citation type="journal article" date="2023" name="G3 (Bethesda)">
        <title>A reference genome for the long-term kleptoplast-retaining sea slug Elysia crispata morphotype clarki.</title>
        <authorList>
            <person name="Eastman K.E."/>
            <person name="Pendleton A.L."/>
            <person name="Shaikh M.A."/>
            <person name="Suttiyut T."/>
            <person name="Ogas R."/>
            <person name="Tomko P."/>
            <person name="Gavelis G."/>
            <person name="Widhalm J.R."/>
            <person name="Wisecaver J.H."/>
        </authorList>
    </citation>
    <scope>NUCLEOTIDE SEQUENCE</scope>
    <source>
        <strain evidence="1">ECLA1</strain>
    </source>
</reference>
<evidence type="ECO:0000313" key="2">
    <source>
        <dbReference type="Proteomes" id="UP001283361"/>
    </source>
</evidence>
<accession>A0AAE0XNZ9</accession>
<proteinExistence type="predicted"/>
<dbReference type="AlphaFoldDB" id="A0AAE0XNZ9"/>
<gene>
    <name evidence="1" type="ORF">RRG08_011597</name>
</gene>
<protein>
    <submittedName>
        <fullName evidence="1">Uncharacterized protein</fullName>
    </submittedName>
</protein>
<keyword evidence="2" id="KW-1185">Reference proteome</keyword>
<name>A0AAE0XNZ9_9GAST</name>
<dbReference type="EMBL" id="JAWDGP010007902">
    <property type="protein sequence ID" value="KAK3700840.1"/>
    <property type="molecule type" value="Genomic_DNA"/>
</dbReference>
<evidence type="ECO:0000313" key="1">
    <source>
        <dbReference type="EMBL" id="KAK3700840.1"/>
    </source>
</evidence>
<dbReference type="Proteomes" id="UP001283361">
    <property type="component" value="Unassembled WGS sequence"/>
</dbReference>
<comment type="caution">
    <text evidence="1">The sequence shown here is derived from an EMBL/GenBank/DDBJ whole genome shotgun (WGS) entry which is preliminary data.</text>
</comment>
<organism evidence="1 2">
    <name type="scientific">Elysia crispata</name>
    <name type="common">lettuce slug</name>
    <dbReference type="NCBI Taxonomy" id="231223"/>
    <lineage>
        <taxon>Eukaryota</taxon>
        <taxon>Metazoa</taxon>
        <taxon>Spiralia</taxon>
        <taxon>Lophotrochozoa</taxon>
        <taxon>Mollusca</taxon>
        <taxon>Gastropoda</taxon>
        <taxon>Heterobranchia</taxon>
        <taxon>Euthyneura</taxon>
        <taxon>Panpulmonata</taxon>
        <taxon>Sacoglossa</taxon>
        <taxon>Placobranchoidea</taxon>
        <taxon>Plakobranchidae</taxon>
        <taxon>Elysia</taxon>
    </lineage>
</organism>
<sequence>MPSEFFHPHEAKLFQRNDAYRTTSTLLLPLYLLINNPPSRPKQANALSLPHGMVNGGKLYTEAARHLTLINEWNNTCFTSDEVFTTFSARAWAMPAQCTHAAWS</sequence>